<feature type="compositionally biased region" description="Low complexity" evidence="3">
    <location>
        <begin position="1"/>
        <end position="19"/>
    </location>
</feature>
<evidence type="ECO:0000313" key="5">
    <source>
        <dbReference type="EMBL" id="TVP40624.1"/>
    </source>
</evidence>
<evidence type="ECO:0000259" key="4">
    <source>
        <dbReference type="SMART" id="SM00382"/>
    </source>
</evidence>
<dbReference type="Pfam" id="PF07088">
    <property type="entry name" value="GvpD_P-loop"/>
    <property type="match status" value="1"/>
</dbReference>
<gene>
    <name evidence="5" type="ORF">NARC_60011</name>
</gene>
<dbReference type="Gene3D" id="3.40.50.300">
    <property type="entry name" value="P-loop containing nucleotide triphosphate hydrolases"/>
    <property type="match status" value="1"/>
</dbReference>
<reference evidence="5 6" key="1">
    <citation type="journal article" date="2019" name="Front. Microbiol.">
        <title>Ammonia Oxidation by the Arctic Terrestrial Thaumarchaeote Candidatus Nitrosocosmicus arcticus Is Stimulated by Increasing Temperatures.</title>
        <authorList>
            <person name="Alves R.J.E."/>
            <person name="Kerou M."/>
            <person name="Zappe A."/>
            <person name="Bittner R."/>
            <person name="Abby S.S."/>
            <person name="Schmidt H.A."/>
            <person name="Pfeifer K."/>
            <person name="Schleper C."/>
        </authorList>
    </citation>
    <scope>NUCLEOTIDE SEQUENCE [LARGE SCALE GENOMIC DNA]</scope>
    <source>
        <strain evidence="5 6">Kfb</strain>
    </source>
</reference>
<keyword evidence="1" id="KW-0547">Nucleotide-binding</keyword>
<name>A0A557SVJ2_9ARCH</name>
<evidence type="ECO:0000256" key="3">
    <source>
        <dbReference type="SAM" id="MobiDB-lite"/>
    </source>
</evidence>
<keyword evidence="2" id="KW-0067">ATP-binding</keyword>
<comment type="caution">
    <text evidence="5">The sequence shown here is derived from an EMBL/GenBank/DDBJ whole genome shotgun (WGS) entry which is preliminary data.</text>
</comment>
<dbReference type="OrthoDB" id="12099at2157"/>
<evidence type="ECO:0000256" key="2">
    <source>
        <dbReference type="ARBA" id="ARBA00022840"/>
    </source>
</evidence>
<dbReference type="GO" id="GO:0005524">
    <property type="term" value="F:ATP binding"/>
    <property type="evidence" value="ECO:0007669"/>
    <property type="project" value="UniProtKB-KW"/>
</dbReference>
<dbReference type="SMART" id="SM00382">
    <property type="entry name" value="AAA"/>
    <property type="match status" value="1"/>
</dbReference>
<dbReference type="RefSeq" id="WP_144730002.1">
    <property type="nucleotide sequence ID" value="NZ_ML675582.1"/>
</dbReference>
<dbReference type="PANTHER" id="PTHR43637:SF2">
    <property type="entry name" value="PROTEIN GVPD 1"/>
    <property type="match status" value="1"/>
</dbReference>
<dbReference type="InterPro" id="IPR009788">
    <property type="entry name" value="GvpD_P-loop"/>
</dbReference>
<organism evidence="5 6">
    <name type="scientific">Candidatus Nitrosocosmicus arcticus</name>
    <dbReference type="NCBI Taxonomy" id="2035267"/>
    <lineage>
        <taxon>Archaea</taxon>
        <taxon>Nitrososphaerota</taxon>
        <taxon>Nitrososphaeria</taxon>
        <taxon>Nitrososphaerales</taxon>
        <taxon>Nitrososphaeraceae</taxon>
        <taxon>Candidatus Nitrosocosmicus</taxon>
    </lineage>
</organism>
<dbReference type="SUPFAM" id="SSF52540">
    <property type="entry name" value="P-loop containing nucleoside triphosphate hydrolases"/>
    <property type="match status" value="1"/>
</dbReference>
<dbReference type="InterPro" id="IPR027417">
    <property type="entry name" value="P-loop_NTPase"/>
</dbReference>
<proteinExistence type="predicted"/>
<dbReference type="PANTHER" id="PTHR43637">
    <property type="entry name" value="UPF0273 PROTEIN TM_0370"/>
    <property type="match status" value="1"/>
</dbReference>
<feature type="domain" description="AAA+ ATPase" evidence="4">
    <location>
        <begin position="46"/>
        <end position="200"/>
    </location>
</feature>
<accession>A0A557SVJ2</accession>
<dbReference type="InterPro" id="IPR003593">
    <property type="entry name" value="AAA+_ATPase"/>
</dbReference>
<sequence length="501" mass="58050">MSENNRNTVNDDNNSINNTDFDRPRRSKRNTVGHLPSELLKFVKNESYSLLIKGKPGTGKTTFALTLLDNLNDDSNYFYISTRLSLKQLLFYYPWVEKFFSKDENKSGYRFEDARLDEPESLFERITNQLMDVKSPVIIIDTWDTIASFMDRESRLNNERVLQIWRERAGAKLIFLSETFDLGILDSIVDGVITLDNIIFESTNNRQLTINKLRGLPIKCSSYSYSLYNGVFYTSDLVKDLNLFSAFEKIKPFYERSNLTVSKPSNKSKSKTFDFDVKELFIENNFISIFVRNDINNEVLISLLLKPLCFWMNKTNNKMMLNNFGPDFKFLCEKILSYHLSAEKVRDKLLKQEIDFAGSSGILRDSYEKEGLHGGDNRINLEKLKHTIKLSSETSTNSKQYNSIPFQDETNILNILNASNLLSLINDESFLDVLQDSFATNVIIVKHPERNLNLHFLEKGIHFKMNLVGKNILIQLVNNDIILFETIIDSSHLFVEWRPVL</sequence>
<dbReference type="AlphaFoldDB" id="A0A557SVJ2"/>
<feature type="region of interest" description="Disordered" evidence="3">
    <location>
        <begin position="1"/>
        <end position="30"/>
    </location>
</feature>
<keyword evidence="6" id="KW-1185">Reference proteome</keyword>
<protein>
    <recommendedName>
        <fullName evidence="4">AAA+ ATPase domain-containing protein</fullName>
    </recommendedName>
</protein>
<dbReference type="EMBL" id="VOAH01000006">
    <property type="protein sequence ID" value="TVP40624.1"/>
    <property type="molecule type" value="Genomic_DNA"/>
</dbReference>
<dbReference type="Proteomes" id="UP000315289">
    <property type="component" value="Unassembled WGS sequence"/>
</dbReference>
<evidence type="ECO:0000313" key="6">
    <source>
        <dbReference type="Proteomes" id="UP000315289"/>
    </source>
</evidence>
<evidence type="ECO:0000256" key="1">
    <source>
        <dbReference type="ARBA" id="ARBA00022741"/>
    </source>
</evidence>